<name>A0A4Y4B7Q4_MICMQ</name>
<dbReference type="EMBL" id="BJNQ01000021">
    <property type="protein sequence ID" value="GEC76568.1"/>
    <property type="molecule type" value="Genomic_DNA"/>
</dbReference>
<gene>
    <name evidence="2" type="ORF">MLI01_27130</name>
</gene>
<dbReference type="Pfam" id="PF10009">
    <property type="entry name" value="DUF2252"/>
    <property type="match status" value="1"/>
</dbReference>
<comment type="caution">
    <text evidence="2">The sequence shown here is derived from an EMBL/GenBank/DDBJ whole genome shotgun (WGS) entry which is preliminary data.</text>
</comment>
<protein>
    <recommendedName>
        <fullName evidence="4">DUF2252 domain-containing protein</fullName>
    </recommendedName>
</protein>
<dbReference type="AlphaFoldDB" id="A0A4Y4B7Q4"/>
<sequence length="174" mass="19032">MGDIGSAEERDEFAPPDAVAPEFVARWSRGRDARARAPRSHQGPWRPGADRPDPVALLEGQATTRDLDIGTTRDFYVRQLHDWKGGIDPETMTPRGATLYARICGETLARGHARSGDRVEAAGYLGRGRAFEEAICVFADTYADQNERDFTSFRAALSAGRLPTRGSAPSKESP</sequence>
<proteinExistence type="predicted"/>
<evidence type="ECO:0000313" key="2">
    <source>
        <dbReference type="EMBL" id="GEC76568.1"/>
    </source>
</evidence>
<dbReference type="PANTHER" id="PTHR39441:SF1">
    <property type="entry name" value="DUF2252 DOMAIN-CONTAINING PROTEIN"/>
    <property type="match status" value="1"/>
</dbReference>
<dbReference type="RefSeq" id="WP_141387604.1">
    <property type="nucleotide sequence ID" value="NZ_BJNQ01000021.1"/>
</dbReference>
<evidence type="ECO:0008006" key="4">
    <source>
        <dbReference type="Google" id="ProtNLM"/>
    </source>
</evidence>
<dbReference type="PANTHER" id="PTHR39441">
    <property type="entry name" value="DUF2252 DOMAIN-CONTAINING PROTEIN"/>
    <property type="match status" value="1"/>
</dbReference>
<feature type="region of interest" description="Disordered" evidence="1">
    <location>
        <begin position="1"/>
        <end position="55"/>
    </location>
</feature>
<evidence type="ECO:0000313" key="3">
    <source>
        <dbReference type="Proteomes" id="UP000317410"/>
    </source>
</evidence>
<dbReference type="Proteomes" id="UP000317410">
    <property type="component" value="Unassembled WGS sequence"/>
</dbReference>
<organism evidence="2 3">
    <name type="scientific">Microbacterium maritypicum</name>
    <name type="common">Microbacterium liquefaciens</name>
    <dbReference type="NCBI Taxonomy" id="33918"/>
    <lineage>
        <taxon>Bacteria</taxon>
        <taxon>Bacillati</taxon>
        <taxon>Actinomycetota</taxon>
        <taxon>Actinomycetes</taxon>
        <taxon>Micrococcales</taxon>
        <taxon>Microbacteriaceae</taxon>
        <taxon>Microbacterium</taxon>
    </lineage>
</organism>
<reference evidence="2 3" key="1">
    <citation type="submission" date="2019-06" db="EMBL/GenBank/DDBJ databases">
        <title>Whole genome shotgun sequence of Microbacterium liquefaciens NBRC 15037.</title>
        <authorList>
            <person name="Hosoyama A."/>
            <person name="Uohara A."/>
            <person name="Ohji S."/>
            <person name="Ichikawa N."/>
        </authorList>
    </citation>
    <scope>NUCLEOTIDE SEQUENCE [LARGE SCALE GENOMIC DNA]</scope>
    <source>
        <strain evidence="2 3">NBRC 15037</strain>
    </source>
</reference>
<accession>A0A4Y4B7Q4</accession>
<evidence type="ECO:0000256" key="1">
    <source>
        <dbReference type="SAM" id="MobiDB-lite"/>
    </source>
</evidence>
<dbReference type="InterPro" id="IPR018721">
    <property type="entry name" value="DUF2252"/>
</dbReference>